<dbReference type="OrthoDB" id="9809821at2"/>
<dbReference type="PANTHER" id="PTHR24320">
    <property type="entry name" value="RETINOL DEHYDROGENASE"/>
    <property type="match status" value="1"/>
</dbReference>
<keyword evidence="5" id="KW-1185">Reference proteome</keyword>
<comment type="caution">
    <text evidence="4">The sequence shown here is derived from an EMBL/GenBank/DDBJ whole genome shotgun (WGS) entry which is preliminary data.</text>
</comment>
<dbReference type="EMBL" id="QRDY01000007">
    <property type="protein sequence ID" value="RED59373.1"/>
    <property type="molecule type" value="Genomic_DNA"/>
</dbReference>
<dbReference type="InterPro" id="IPR036291">
    <property type="entry name" value="NAD(P)-bd_dom_sf"/>
</dbReference>
<evidence type="ECO:0000256" key="1">
    <source>
        <dbReference type="ARBA" id="ARBA00006484"/>
    </source>
</evidence>
<accession>A0A3D9IC48</accession>
<evidence type="ECO:0000256" key="2">
    <source>
        <dbReference type="ARBA" id="ARBA00023002"/>
    </source>
</evidence>
<comment type="similarity">
    <text evidence="1">Belongs to the short-chain dehydrogenases/reductases (SDR) family.</text>
</comment>
<name>A0A3D9IC48_9BACL</name>
<evidence type="ECO:0000313" key="5">
    <source>
        <dbReference type="Proteomes" id="UP000256869"/>
    </source>
</evidence>
<keyword evidence="2" id="KW-0560">Oxidoreductase</keyword>
<protein>
    <recommendedName>
        <fullName evidence="3">Probable oxidoreductase</fullName>
    </recommendedName>
</protein>
<dbReference type="Proteomes" id="UP000256869">
    <property type="component" value="Unassembled WGS sequence"/>
</dbReference>
<proteinExistence type="inferred from homology"/>
<dbReference type="AlphaFoldDB" id="A0A3D9IC48"/>
<dbReference type="PANTHER" id="PTHR24320:SF148">
    <property type="entry name" value="NAD(P)-BINDING ROSSMANN-FOLD SUPERFAMILY PROTEIN"/>
    <property type="match status" value="1"/>
</dbReference>
<dbReference type="GO" id="GO:0016491">
    <property type="term" value="F:oxidoreductase activity"/>
    <property type="evidence" value="ECO:0007669"/>
    <property type="project" value="UniProtKB-KW"/>
</dbReference>
<evidence type="ECO:0000313" key="4">
    <source>
        <dbReference type="EMBL" id="RED59373.1"/>
    </source>
</evidence>
<reference evidence="4 5" key="1">
    <citation type="submission" date="2018-07" db="EMBL/GenBank/DDBJ databases">
        <title>Genomic Encyclopedia of Type Strains, Phase III (KMG-III): the genomes of soil and plant-associated and newly described type strains.</title>
        <authorList>
            <person name="Whitman W."/>
        </authorList>
    </citation>
    <scope>NUCLEOTIDE SEQUENCE [LARGE SCALE GENOMIC DNA]</scope>
    <source>
        <strain evidence="4 5">CECT 8236</strain>
    </source>
</reference>
<dbReference type="Gene3D" id="3.40.50.720">
    <property type="entry name" value="NAD(P)-binding Rossmann-like Domain"/>
    <property type="match status" value="1"/>
</dbReference>
<dbReference type="FunFam" id="3.40.50.720:FF:000594">
    <property type="entry name" value="Short-chain oxidoreductase"/>
    <property type="match status" value="1"/>
</dbReference>
<dbReference type="RefSeq" id="WP_115993418.1">
    <property type="nucleotide sequence ID" value="NZ_QRDY01000007.1"/>
</dbReference>
<dbReference type="SUPFAM" id="SSF51735">
    <property type="entry name" value="NAD(P)-binding Rossmann-fold domains"/>
    <property type="match status" value="1"/>
</dbReference>
<sequence length="329" mass="35087">MTTEQTPLHSGFGPHTTAQEALAGRDLRGKIAIVTGGHGGIGLETTRILSNAGATVIVGARDVKKAQDNLSAIRNVEVIHLDLADPRSIDQFAVEFMKSNRALDILINNAGVANPPTIKDARGFDTQFATNHLGHFQLTVRLWDALIKSGNSRVITLSSIAHMVGPIDFGDLNFTKRPYNKDIAYGESKTACSLFAVELDKRGKEHGIRAFAVNPGAILTGLTRHLTDEELAAWGVRRGDNGNFIAPEGFKTIEQGAATSVWCAVSPSLEGKGGVYCEDCDIAAIAPADSTLLSGVRPWAIDQSAAETLWNASEDLLQMAHGAIPVLAK</sequence>
<dbReference type="PRINTS" id="PR00081">
    <property type="entry name" value="GDHRDH"/>
</dbReference>
<evidence type="ECO:0000256" key="3">
    <source>
        <dbReference type="ARBA" id="ARBA00071493"/>
    </source>
</evidence>
<dbReference type="Pfam" id="PF00106">
    <property type="entry name" value="adh_short"/>
    <property type="match status" value="1"/>
</dbReference>
<gene>
    <name evidence="4" type="ORF">DFP95_107212</name>
</gene>
<dbReference type="InterPro" id="IPR002347">
    <property type="entry name" value="SDR_fam"/>
</dbReference>
<organism evidence="4 5">
    <name type="scientific">Cohnella lupini</name>
    <dbReference type="NCBI Taxonomy" id="1294267"/>
    <lineage>
        <taxon>Bacteria</taxon>
        <taxon>Bacillati</taxon>
        <taxon>Bacillota</taxon>
        <taxon>Bacilli</taxon>
        <taxon>Bacillales</taxon>
        <taxon>Paenibacillaceae</taxon>
        <taxon>Cohnella</taxon>
    </lineage>
</organism>